<comment type="caution">
    <text evidence="1">The sequence shown here is derived from an EMBL/GenBank/DDBJ whole genome shotgun (WGS) entry which is preliminary data.</text>
</comment>
<sequence length="136" mass="15423">MTEFCERLSKQFINRLEADDHNWLVVKKEQQDDLSTVGSSLLMGGSLLLSDKFKRFQHVIKDSVYDLALSLNQNSIDEADKLKELPYFKVASPCPENQSPKLCTCCGNLALYFCAACSVPYCSVVCSDLHLKYRCR</sequence>
<dbReference type="AlphaFoldDB" id="A0A0C2MVG9"/>
<evidence type="ECO:0008006" key="3">
    <source>
        <dbReference type="Google" id="ProtNLM"/>
    </source>
</evidence>
<gene>
    <name evidence="1" type="ORF">RF11_08715</name>
</gene>
<dbReference type="EMBL" id="JWZT01003751">
    <property type="protein sequence ID" value="KII65607.1"/>
    <property type="molecule type" value="Genomic_DNA"/>
</dbReference>
<protein>
    <recommendedName>
        <fullName evidence="3">Zinc finger HIT domain-containing protein 1</fullName>
    </recommendedName>
</protein>
<organism evidence="1 2">
    <name type="scientific">Thelohanellus kitauei</name>
    <name type="common">Myxosporean</name>
    <dbReference type="NCBI Taxonomy" id="669202"/>
    <lineage>
        <taxon>Eukaryota</taxon>
        <taxon>Metazoa</taxon>
        <taxon>Cnidaria</taxon>
        <taxon>Myxozoa</taxon>
        <taxon>Myxosporea</taxon>
        <taxon>Bivalvulida</taxon>
        <taxon>Platysporina</taxon>
        <taxon>Myxobolidae</taxon>
        <taxon>Thelohanellus</taxon>
    </lineage>
</organism>
<accession>A0A0C2MVG9</accession>
<proteinExistence type="predicted"/>
<dbReference type="Proteomes" id="UP000031668">
    <property type="component" value="Unassembled WGS sequence"/>
</dbReference>
<evidence type="ECO:0000313" key="1">
    <source>
        <dbReference type="EMBL" id="KII65607.1"/>
    </source>
</evidence>
<name>A0A0C2MVG9_THEKT</name>
<keyword evidence="2" id="KW-1185">Reference proteome</keyword>
<evidence type="ECO:0000313" key="2">
    <source>
        <dbReference type="Proteomes" id="UP000031668"/>
    </source>
</evidence>
<reference evidence="1 2" key="1">
    <citation type="journal article" date="2014" name="Genome Biol. Evol.">
        <title>The genome of the myxosporean Thelohanellus kitauei shows adaptations to nutrient acquisition within its fish host.</title>
        <authorList>
            <person name="Yang Y."/>
            <person name="Xiong J."/>
            <person name="Zhou Z."/>
            <person name="Huo F."/>
            <person name="Miao W."/>
            <person name="Ran C."/>
            <person name="Liu Y."/>
            <person name="Zhang J."/>
            <person name="Feng J."/>
            <person name="Wang M."/>
            <person name="Wang M."/>
            <person name="Wang L."/>
            <person name="Yao B."/>
        </authorList>
    </citation>
    <scope>NUCLEOTIDE SEQUENCE [LARGE SCALE GENOMIC DNA]</scope>
    <source>
        <strain evidence="1">Wuqing</strain>
    </source>
</reference>